<feature type="region of interest" description="Disordered" evidence="4">
    <location>
        <begin position="1"/>
        <end position="20"/>
    </location>
</feature>
<evidence type="ECO:0000313" key="5">
    <source>
        <dbReference type="EMBL" id="PWI26900.1"/>
    </source>
</evidence>
<keyword evidence="5" id="KW-0282">Flagellum</keyword>
<sequence length="214" mass="23231">MTETKGITSDYYMPTQTKKTGDSNLGKDDFLKILITQLQNQDPTSPMDDKEFISQMAQFSSLEQMQNIATSMNNLTAMTQQSQLIQFNSFIGKNVTWHEASDTVGEDGKPIVNSGTEKVMSVKYDGSEAKFVLESGKIISASNISEVLDTTSSNSTNSLVEASMLIGKKISYKDAEGNDISDIVNSVTKKDGKVQYLLSNGASVTGDQFTSISG</sequence>
<dbReference type="Proteomes" id="UP000245938">
    <property type="component" value="Unassembled WGS sequence"/>
</dbReference>
<accession>A0A2U3AQR2</accession>
<keyword evidence="5" id="KW-0966">Cell projection</keyword>
<gene>
    <name evidence="5" type="ORF">DEX24_00960</name>
</gene>
<evidence type="ECO:0000256" key="3">
    <source>
        <dbReference type="RuleBase" id="RU362076"/>
    </source>
</evidence>
<dbReference type="NCBIfam" id="NF007197">
    <property type="entry name" value="PRK09618.1"/>
    <property type="match status" value="1"/>
</dbReference>
<protein>
    <recommendedName>
        <fullName evidence="3">Basal-body rod modification protein FlgD</fullName>
    </recommendedName>
</protein>
<reference evidence="5 6" key="1">
    <citation type="submission" date="2018-05" db="EMBL/GenBank/DDBJ databases">
        <title>Kurthia sibirica genome sequence.</title>
        <authorList>
            <person name="Maclea K.S."/>
            <person name="Goen A.E."/>
        </authorList>
    </citation>
    <scope>NUCLEOTIDE SEQUENCE [LARGE SCALE GENOMIC DNA]</scope>
    <source>
        <strain evidence="5 6">ATCC 49154</strain>
    </source>
</reference>
<keyword evidence="2 3" id="KW-1005">Bacterial flagellum biogenesis</keyword>
<name>A0A2U3AQR2_9BACL</name>
<evidence type="ECO:0000256" key="2">
    <source>
        <dbReference type="ARBA" id="ARBA00022795"/>
    </source>
</evidence>
<dbReference type="AlphaFoldDB" id="A0A2U3AQR2"/>
<evidence type="ECO:0000256" key="1">
    <source>
        <dbReference type="ARBA" id="ARBA00010577"/>
    </source>
</evidence>
<evidence type="ECO:0000313" key="6">
    <source>
        <dbReference type="Proteomes" id="UP000245938"/>
    </source>
</evidence>
<dbReference type="Pfam" id="PF03963">
    <property type="entry name" value="FlgD"/>
    <property type="match status" value="1"/>
</dbReference>
<dbReference type="OrthoDB" id="280334at2"/>
<dbReference type="RefSeq" id="WP_109304523.1">
    <property type="nucleotide sequence ID" value="NZ_BJUF01000001.1"/>
</dbReference>
<proteinExistence type="inferred from homology"/>
<dbReference type="InterPro" id="IPR005648">
    <property type="entry name" value="FlgD"/>
</dbReference>
<dbReference type="GO" id="GO:0044781">
    <property type="term" value="P:bacterial-type flagellum organization"/>
    <property type="evidence" value="ECO:0007669"/>
    <property type="project" value="UniProtKB-UniRule"/>
</dbReference>
<keyword evidence="5" id="KW-0969">Cilium</keyword>
<dbReference type="EMBL" id="QFVR01000001">
    <property type="protein sequence ID" value="PWI26900.1"/>
    <property type="molecule type" value="Genomic_DNA"/>
</dbReference>
<comment type="caution">
    <text evidence="5">The sequence shown here is derived from an EMBL/GenBank/DDBJ whole genome shotgun (WGS) entry which is preliminary data.</text>
</comment>
<comment type="similarity">
    <text evidence="1 3">Belongs to the FlgD family.</text>
</comment>
<comment type="function">
    <text evidence="3">Required for flagellar hook formation. May act as a scaffolding protein.</text>
</comment>
<evidence type="ECO:0000256" key="4">
    <source>
        <dbReference type="SAM" id="MobiDB-lite"/>
    </source>
</evidence>
<organism evidence="5 6">
    <name type="scientific">Kurthia sibirica</name>
    <dbReference type="NCBI Taxonomy" id="202750"/>
    <lineage>
        <taxon>Bacteria</taxon>
        <taxon>Bacillati</taxon>
        <taxon>Bacillota</taxon>
        <taxon>Bacilli</taxon>
        <taxon>Bacillales</taxon>
        <taxon>Caryophanaceae</taxon>
        <taxon>Kurthia</taxon>
    </lineage>
</organism>
<keyword evidence="6" id="KW-1185">Reference proteome</keyword>